<organism evidence="2 3">
    <name type="scientific">Microlunatus parietis</name>
    <dbReference type="NCBI Taxonomy" id="682979"/>
    <lineage>
        <taxon>Bacteria</taxon>
        <taxon>Bacillati</taxon>
        <taxon>Actinomycetota</taxon>
        <taxon>Actinomycetes</taxon>
        <taxon>Propionibacteriales</taxon>
        <taxon>Propionibacteriaceae</taxon>
        <taxon>Microlunatus</taxon>
    </lineage>
</organism>
<feature type="compositionally biased region" description="Basic and acidic residues" evidence="1">
    <location>
        <begin position="73"/>
        <end position="88"/>
    </location>
</feature>
<name>A0A7Y9I3V4_9ACTN</name>
<gene>
    <name evidence="2" type="ORF">BKA15_001016</name>
</gene>
<protein>
    <recommendedName>
        <fullName evidence="4">Ribbon-helix-helix protein, copG family</fullName>
    </recommendedName>
</protein>
<dbReference type="AlphaFoldDB" id="A0A7Y9I3V4"/>
<accession>A0A7Y9I3V4</accession>
<feature type="compositionally biased region" description="Acidic residues" evidence="1">
    <location>
        <begin position="63"/>
        <end position="72"/>
    </location>
</feature>
<comment type="caution">
    <text evidence="2">The sequence shown here is derived from an EMBL/GenBank/DDBJ whole genome shotgun (WGS) entry which is preliminary data.</text>
</comment>
<evidence type="ECO:0000313" key="3">
    <source>
        <dbReference type="Proteomes" id="UP000569914"/>
    </source>
</evidence>
<keyword evidence="3" id="KW-1185">Reference proteome</keyword>
<dbReference type="Proteomes" id="UP000569914">
    <property type="component" value="Unassembled WGS sequence"/>
</dbReference>
<sequence>MSSTLERRVHLLLAQEQYERVADRARRRHTSVGAVIREAIDLSFTRELDVRVAAADRILAWGDDNDEPPEEWSESKRALEDELAAKSS</sequence>
<reference evidence="2 3" key="1">
    <citation type="submission" date="2020-07" db="EMBL/GenBank/DDBJ databases">
        <title>Sequencing the genomes of 1000 actinobacteria strains.</title>
        <authorList>
            <person name="Klenk H.-P."/>
        </authorList>
    </citation>
    <scope>NUCLEOTIDE SEQUENCE [LARGE SCALE GENOMIC DNA]</scope>
    <source>
        <strain evidence="2 3">DSM 22083</strain>
    </source>
</reference>
<dbReference type="EMBL" id="JACCBU010000001">
    <property type="protein sequence ID" value="NYE69687.1"/>
    <property type="molecule type" value="Genomic_DNA"/>
</dbReference>
<proteinExistence type="predicted"/>
<evidence type="ECO:0008006" key="4">
    <source>
        <dbReference type="Google" id="ProtNLM"/>
    </source>
</evidence>
<evidence type="ECO:0000256" key="1">
    <source>
        <dbReference type="SAM" id="MobiDB-lite"/>
    </source>
</evidence>
<dbReference type="RefSeq" id="WP_179748617.1">
    <property type="nucleotide sequence ID" value="NZ_JACCBU010000001.1"/>
</dbReference>
<evidence type="ECO:0000313" key="2">
    <source>
        <dbReference type="EMBL" id="NYE69687.1"/>
    </source>
</evidence>
<feature type="region of interest" description="Disordered" evidence="1">
    <location>
        <begin position="63"/>
        <end position="88"/>
    </location>
</feature>